<dbReference type="SUPFAM" id="SSF52047">
    <property type="entry name" value="RNI-like"/>
    <property type="match status" value="1"/>
</dbReference>
<evidence type="ECO:0000256" key="1">
    <source>
        <dbReference type="SAM" id="MobiDB-lite"/>
    </source>
</evidence>
<evidence type="ECO:0000313" key="4">
    <source>
        <dbReference type="Proteomes" id="UP000799439"/>
    </source>
</evidence>
<feature type="compositionally biased region" description="Low complexity" evidence="1">
    <location>
        <begin position="1008"/>
        <end position="1018"/>
    </location>
</feature>
<dbReference type="OrthoDB" id="120976at2759"/>
<dbReference type="PANTHER" id="PTHR24114">
    <property type="entry name" value="LEUCINE RICH REPEAT FAMILY PROTEIN"/>
    <property type="match status" value="1"/>
</dbReference>
<dbReference type="EMBL" id="ML996088">
    <property type="protein sequence ID" value="KAF2151125.1"/>
    <property type="molecule type" value="Genomic_DNA"/>
</dbReference>
<evidence type="ECO:0000313" key="3">
    <source>
        <dbReference type="EMBL" id="KAF2151125.1"/>
    </source>
</evidence>
<reference evidence="3" key="1">
    <citation type="journal article" date="2020" name="Stud. Mycol.">
        <title>101 Dothideomycetes genomes: a test case for predicting lifestyles and emergence of pathogens.</title>
        <authorList>
            <person name="Haridas S."/>
            <person name="Albert R."/>
            <person name="Binder M."/>
            <person name="Bloem J."/>
            <person name="Labutti K."/>
            <person name="Salamov A."/>
            <person name="Andreopoulos B."/>
            <person name="Baker S."/>
            <person name="Barry K."/>
            <person name="Bills G."/>
            <person name="Bluhm B."/>
            <person name="Cannon C."/>
            <person name="Castanera R."/>
            <person name="Culley D."/>
            <person name="Daum C."/>
            <person name="Ezra D."/>
            <person name="Gonzalez J."/>
            <person name="Henrissat B."/>
            <person name="Kuo A."/>
            <person name="Liang C."/>
            <person name="Lipzen A."/>
            <person name="Lutzoni F."/>
            <person name="Magnuson J."/>
            <person name="Mondo S."/>
            <person name="Nolan M."/>
            <person name="Ohm R."/>
            <person name="Pangilinan J."/>
            <person name="Park H.-J."/>
            <person name="Ramirez L."/>
            <person name="Alfaro M."/>
            <person name="Sun H."/>
            <person name="Tritt A."/>
            <person name="Yoshinaga Y."/>
            <person name="Zwiers L.-H."/>
            <person name="Turgeon B."/>
            <person name="Goodwin S."/>
            <person name="Spatafora J."/>
            <person name="Crous P."/>
            <person name="Grigoriev I."/>
        </authorList>
    </citation>
    <scope>NUCLEOTIDE SEQUENCE</scope>
    <source>
        <strain evidence="3">CBS 260.36</strain>
    </source>
</reference>
<feature type="compositionally biased region" description="Polar residues" evidence="1">
    <location>
        <begin position="1019"/>
        <end position="1035"/>
    </location>
</feature>
<feature type="region of interest" description="Disordered" evidence="1">
    <location>
        <begin position="1168"/>
        <end position="1219"/>
    </location>
</feature>
<dbReference type="SMART" id="SM00368">
    <property type="entry name" value="LRR_RI"/>
    <property type="match status" value="4"/>
</dbReference>
<feature type="compositionally biased region" description="Basic and acidic residues" evidence="1">
    <location>
        <begin position="30"/>
        <end position="41"/>
    </location>
</feature>
<comment type="caution">
    <text evidence="3">The sequence shown here is derived from an EMBL/GenBank/DDBJ whole genome shotgun (WGS) entry which is preliminary data.</text>
</comment>
<dbReference type="Proteomes" id="UP000799439">
    <property type="component" value="Unassembled WGS sequence"/>
</dbReference>
<dbReference type="SMART" id="SM00233">
    <property type="entry name" value="PH"/>
    <property type="match status" value="1"/>
</dbReference>
<dbReference type="CDD" id="cd00821">
    <property type="entry name" value="PH"/>
    <property type="match status" value="1"/>
</dbReference>
<dbReference type="Gene3D" id="3.80.10.10">
    <property type="entry name" value="Ribonuclease Inhibitor"/>
    <property type="match status" value="1"/>
</dbReference>
<proteinExistence type="predicted"/>
<sequence>MPHPGSRDGASRTKRKSLFALSSLTQIHPPAKDEKSQSDGHHRLRKRRVTAPSDGAPPSVDLIQDDASDLPTSTFTSSPSKIRRPSISLRSNMHRPTSVFGSLRSMRSNEDDPLPQSAKSGDAEVAAASSKAVLHHGEVQTSGSMFRKKKEYLVLTETHLVRCKSQGKASETFHTIPPPFGRSPTIRHSSSQSIGSTHDAHSLGSDSSGDKDGKIPLRQVVAVYAHEDGRPYFALEICYLDEDSNQASAMTLQFNQPDERDLWLGAIRSAASTMRALDPRPIGHYNANYIARTVEREGDYDPAQFQIYKVIQRSSQKAGGRSSTDDLSKIVSVVCFLAVGIHKVHLIPLAKGSGRTSSPALNQSAGGSYGILTISAIRVSPKDDSLELTFRQPLKRPKTLHLASLASHDISLKIHGREHYLRPECAHWLYKFNVPPEVEEQVAVPVESSEQDHCFLDRTLTAYCIAYDVNPAKIRYTINYECEDAPRFELMPIADSRRQEYNPIELLAVLRALRYNESFSSISFAGICLDSLHGLYDGYGVEYVCVRTKRGTPLKLTHAELSRASILIQEVRALASTSKRLRRLDFSECIHIKPPETLDDGEYRAKDIGSGIAEALFPLCRHQTTNVDWIILNGITLSDLDLDYLVGAAVDRNCHFRALELSRCGLSDRSLGLVLDALRAHDNTLEALDISGNLARLSPNAFDSQISVFGFIRQLDLSNLSRTSGSEPLLHADTLLTWRLEALRLSGMSINERTVDALATYLRSLKSNTLHELILDNAYLSGHDIATLMRAMASHSSEPRNLHLDISHNNIYRDNDKLCAAFIAGHSPTHVTLRAMEYRDEGVLRHLLNALRQNHSTRCLDISRSSLPGDASDETSLALERLFAENDTLEELDISGEDSRLETSKFGSGLNRALGGLKSNRMLKVLRVEFQKLGIRGASILAEVLKENDTLRELYCANNDIPLSSFTDLVNSLLKNTCLLYLPMMDEGRAMALRQTEKQVKQIRDEAASASSSPSFPSLTSRHAASTPSLISPQKSRVAGSSLPASAPLPQLSEQDVIAALRLVAESWDRQQYRLQQYLHRNWCVLQGMDVPLAVQDEDFERPASVGSLGAVLEKVKIDSTPTAERQGMDFTGHGRNRSVASLDERLQRALQPLGALDLRLDTGVFADGAASPMSPASPTWDGEDEETKSPVDDEGLEIHGLGIRDEMRTPTKDAFGLA</sequence>
<dbReference type="PANTHER" id="PTHR24114:SF2">
    <property type="entry name" value="F-BOX DOMAIN-CONTAINING PROTEIN-RELATED"/>
    <property type="match status" value="1"/>
</dbReference>
<protein>
    <submittedName>
        <fullName evidence="3">RNI-like protein</fullName>
    </submittedName>
</protein>
<evidence type="ECO:0000259" key="2">
    <source>
        <dbReference type="PROSITE" id="PS50003"/>
    </source>
</evidence>
<dbReference type="SUPFAM" id="SSF50729">
    <property type="entry name" value="PH domain-like"/>
    <property type="match status" value="1"/>
</dbReference>
<feature type="region of interest" description="Disordered" evidence="1">
    <location>
        <begin position="1"/>
        <end position="129"/>
    </location>
</feature>
<feature type="compositionally biased region" description="Basic and acidic residues" evidence="1">
    <location>
        <begin position="1"/>
        <end position="11"/>
    </location>
</feature>
<feature type="region of interest" description="Disordered" evidence="1">
    <location>
        <begin position="1002"/>
        <end position="1043"/>
    </location>
</feature>
<dbReference type="InterPro" id="IPR032675">
    <property type="entry name" value="LRR_dom_sf"/>
</dbReference>
<accession>A0A9P4MEF6</accession>
<dbReference type="AlphaFoldDB" id="A0A9P4MEF6"/>
<name>A0A9P4MEF6_9PEZI</name>
<feature type="domain" description="PH" evidence="2">
    <location>
        <begin position="132"/>
        <end position="272"/>
    </location>
</feature>
<dbReference type="InterPro" id="IPR001849">
    <property type="entry name" value="PH_domain"/>
</dbReference>
<feature type="region of interest" description="Disordered" evidence="1">
    <location>
        <begin position="171"/>
        <end position="211"/>
    </location>
</feature>
<feature type="compositionally biased region" description="Low complexity" evidence="1">
    <location>
        <begin position="77"/>
        <end position="91"/>
    </location>
</feature>
<keyword evidence="4" id="KW-1185">Reference proteome</keyword>
<dbReference type="Pfam" id="PF25353">
    <property type="entry name" value="PH_2nd_LRR"/>
    <property type="match status" value="1"/>
</dbReference>
<organism evidence="3 4">
    <name type="scientific">Myriangium duriaei CBS 260.36</name>
    <dbReference type="NCBI Taxonomy" id="1168546"/>
    <lineage>
        <taxon>Eukaryota</taxon>
        <taxon>Fungi</taxon>
        <taxon>Dikarya</taxon>
        <taxon>Ascomycota</taxon>
        <taxon>Pezizomycotina</taxon>
        <taxon>Dothideomycetes</taxon>
        <taxon>Dothideomycetidae</taxon>
        <taxon>Myriangiales</taxon>
        <taxon>Myriangiaceae</taxon>
        <taxon>Myriangium</taxon>
    </lineage>
</organism>
<feature type="compositionally biased region" description="Polar residues" evidence="1">
    <location>
        <begin position="186"/>
        <end position="196"/>
    </location>
</feature>
<gene>
    <name evidence="3" type="ORF">K461DRAFT_258082</name>
</gene>
<dbReference type="PROSITE" id="PS50003">
    <property type="entry name" value="PH_DOMAIN"/>
    <property type="match status" value="1"/>
</dbReference>
<dbReference type="InterPro" id="IPR057334">
    <property type="entry name" value="PH_2nd_LRR"/>
</dbReference>
<dbReference type="InterPro" id="IPR052394">
    <property type="entry name" value="LRR-containing"/>
</dbReference>
<feature type="compositionally biased region" description="Basic and acidic residues" evidence="1">
    <location>
        <begin position="1203"/>
        <end position="1212"/>
    </location>
</feature>